<comment type="subcellular location">
    <subcellularLocation>
        <location evidence="1">Nucleus</location>
    </subcellularLocation>
</comment>
<evidence type="ECO:0000256" key="8">
    <source>
        <dbReference type="ARBA" id="ARBA00038158"/>
    </source>
</evidence>
<dbReference type="EMBL" id="JBFCZG010000003">
    <property type="protein sequence ID" value="KAL3425151.1"/>
    <property type="molecule type" value="Genomic_DNA"/>
</dbReference>
<dbReference type="InterPro" id="IPR029063">
    <property type="entry name" value="SAM-dependent_MTases_sf"/>
</dbReference>
<reference evidence="10 11" key="1">
    <citation type="submission" date="2024-06" db="EMBL/GenBank/DDBJ databases">
        <title>Complete genome of Phlyctema vagabunda strain 19-DSS-EL-015.</title>
        <authorList>
            <person name="Fiorenzani C."/>
        </authorList>
    </citation>
    <scope>NUCLEOTIDE SEQUENCE [LARGE SCALE GENOMIC DNA]</scope>
    <source>
        <strain evidence="10 11">19-DSS-EL-015</strain>
    </source>
</reference>
<dbReference type="Gene3D" id="3.40.50.150">
    <property type="entry name" value="Vaccinia Virus protein VP39"/>
    <property type="match status" value="1"/>
</dbReference>
<evidence type="ECO:0000313" key="11">
    <source>
        <dbReference type="Proteomes" id="UP001629113"/>
    </source>
</evidence>
<keyword evidence="2" id="KW-0489">Methyltransferase</keyword>
<keyword evidence="4" id="KW-0949">S-adenosyl-L-methionine</keyword>
<protein>
    <submittedName>
        <fullName evidence="10">Regulator of secondary metabolism (Methyltransferase domain-containing protein)</fullName>
    </submittedName>
</protein>
<keyword evidence="11" id="KW-1185">Reference proteome</keyword>
<dbReference type="Proteomes" id="UP001629113">
    <property type="component" value="Unassembled WGS sequence"/>
</dbReference>
<evidence type="ECO:0000256" key="9">
    <source>
        <dbReference type="ARBA" id="ARBA00047870"/>
    </source>
</evidence>
<name>A0ABR4PQH5_9HELO</name>
<keyword evidence="6" id="KW-0804">Transcription</keyword>
<keyword evidence="7" id="KW-0539">Nucleus</keyword>
<dbReference type="SUPFAM" id="SSF53335">
    <property type="entry name" value="S-adenosyl-L-methionine-dependent methyltransferases"/>
    <property type="match status" value="1"/>
</dbReference>
<dbReference type="CDD" id="cd02440">
    <property type="entry name" value="AdoMet_MTases"/>
    <property type="match status" value="1"/>
</dbReference>
<evidence type="ECO:0000256" key="4">
    <source>
        <dbReference type="ARBA" id="ARBA00022691"/>
    </source>
</evidence>
<evidence type="ECO:0000256" key="5">
    <source>
        <dbReference type="ARBA" id="ARBA00023015"/>
    </source>
</evidence>
<comment type="similarity">
    <text evidence="8">Belongs to the methyltransferase superfamily. LaeA methyltransferase family.</text>
</comment>
<evidence type="ECO:0000256" key="6">
    <source>
        <dbReference type="ARBA" id="ARBA00023163"/>
    </source>
</evidence>
<evidence type="ECO:0000256" key="1">
    <source>
        <dbReference type="ARBA" id="ARBA00004123"/>
    </source>
</evidence>
<evidence type="ECO:0000256" key="2">
    <source>
        <dbReference type="ARBA" id="ARBA00022603"/>
    </source>
</evidence>
<comment type="caution">
    <text evidence="10">The sequence shown here is derived from an EMBL/GenBank/DDBJ whole genome shotgun (WGS) entry which is preliminary data.</text>
</comment>
<evidence type="ECO:0000313" key="10">
    <source>
        <dbReference type="EMBL" id="KAL3425151.1"/>
    </source>
</evidence>
<accession>A0ABR4PQH5</accession>
<dbReference type="PANTHER" id="PTHR43591">
    <property type="entry name" value="METHYLTRANSFERASE"/>
    <property type="match status" value="1"/>
</dbReference>
<proteinExistence type="inferred from homology"/>
<evidence type="ECO:0000256" key="3">
    <source>
        <dbReference type="ARBA" id="ARBA00022679"/>
    </source>
</evidence>
<dbReference type="PANTHER" id="PTHR43591:SF30">
    <property type="entry name" value="PROTEIN-METHIONINE METHYLTRANSFERASE LAEA"/>
    <property type="match status" value="1"/>
</dbReference>
<comment type="catalytic activity">
    <reaction evidence="9">
        <text>L-methionyl-[protein] + S-adenosyl-L-methionine = S-methyl-L-methionyl-[protein] + S-adenosyl-L-homocysteine</text>
        <dbReference type="Rhea" id="RHEA:60560"/>
        <dbReference type="Rhea" id="RHEA-COMP:12313"/>
        <dbReference type="Rhea" id="RHEA-COMP:15592"/>
        <dbReference type="ChEBI" id="CHEBI:16044"/>
        <dbReference type="ChEBI" id="CHEBI:57856"/>
        <dbReference type="ChEBI" id="CHEBI:59789"/>
        <dbReference type="ChEBI" id="CHEBI:142742"/>
    </reaction>
    <physiologicalReaction direction="left-to-right" evidence="9">
        <dbReference type="Rhea" id="RHEA:60561"/>
    </physiologicalReaction>
</comment>
<keyword evidence="3" id="KW-0808">Transferase</keyword>
<dbReference type="Pfam" id="PF13489">
    <property type="entry name" value="Methyltransf_23"/>
    <property type="match status" value="1"/>
</dbReference>
<evidence type="ECO:0000256" key="7">
    <source>
        <dbReference type="ARBA" id="ARBA00023242"/>
    </source>
</evidence>
<keyword evidence="5" id="KW-0805">Transcription regulation</keyword>
<gene>
    <name evidence="10" type="ORF">PVAG01_04432</name>
</gene>
<organism evidence="10 11">
    <name type="scientific">Phlyctema vagabunda</name>
    <dbReference type="NCBI Taxonomy" id="108571"/>
    <lineage>
        <taxon>Eukaryota</taxon>
        <taxon>Fungi</taxon>
        <taxon>Dikarya</taxon>
        <taxon>Ascomycota</taxon>
        <taxon>Pezizomycotina</taxon>
        <taxon>Leotiomycetes</taxon>
        <taxon>Helotiales</taxon>
        <taxon>Dermateaceae</taxon>
        <taxon>Phlyctema</taxon>
    </lineage>
</organism>
<sequence>MVVVMASNGMPHTAPPPAAMVPPSAAPPQNYVENGRLYHGFRKGKYMYPCDEQEMDRMDIYHKFFSVARRDQLHSNPFIRNYENPRILDLGTGTGIWAIDMADQYPMAEVRGLDLSLIQPAKIPPNLSFAQRDIESPWHGLDLDSWDLIHMRMLAGSITSWPEMYSKVFRHLKPGYGWLEHVEIDFMPRCDDGSLPPNSALVQWGEYLLEATARAYKPLAYNTETRAMLEAQGFVEVQETVIKVPLNPWPADPYLKDIGRWYNLGLSQGLEATSLGPLTRVFGWKKEDVDRLVSEVKREMCSRRYHSYCNLHVWIARRPAEA</sequence>